<keyword evidence="6" id="KW-1185">Reference proteome</keyword>
<reference evidence="5 6" key="1">
    <citation type="submission" date="2016-10" db="EMBL/GenBank/DDBJ databases">
        <title>Genome sequence of a sulfur-reducing bacterium Desulfurobacterium indicum K6013.</title>
        <authorList>
            <person name="Cao J."/>
            <person name="Shao Z."/>
            <person name="Alain K."/>
            <person name="Jebbar M."/>
        </authorList>
    </citation>
    <scope>NUCLEOTIDE SEQUENCE [LARGE SCALE GENOMIC DNA]</scope>
    <source>
        <strain evidence="5 6">K6013</strain>
    </source>
</reference>
<dbReference type="InterPro" id="IPR002708">
    <property type="entry name" value="HcyBio"/>
</dbReference>
<protein>
    <recommendedName>
        <fullName evidence="4">4Fe-4S ferredoxin-type domain-containing protein</fullName>
    </recommendedName>
</protein>
<dbReference type="Pfam" id="PF01837">
    <property type="entry name" value="HcyBio"/>
    <property type="match status" value="1"/>
</dbReference>
<evidence type="ECO:0000313" key="5">
    <source>
        <dbReference type="EMBL" id="OMH40334.1"/>
    </source>
</evidence>
<feature type="domain" description="4Fe-4S ferredoxin-type" evidence="4">
    <location>
        <begin position="307"/>
        <end position="335"/>
    </location>
</feature>
<dbReference type="InterPro" id="IPR017900">
    <property type="entry name" value="4Fe4S_Fe_S_CS"/>
</dbReference>
<dbReference type="AlphaFoldDB" id="A0A1R1MKV7"/>
<evidence type="ECO:0000259" key="4">
    <source>
        <dbReference type="PROSITE" id="PS51379"/>
    </source>
</evidence>
<accession>A0A1R1MKV7</accession>
<evidence type="ECO:0000256" key="1">
    <source>
        <dbReference type="ARBA" id="ARBA00022723"/>
    </source>
</evidence>
<evidence type="ECO:0000313" key="6">
    <source>
        <dbReference type="Proteomes" id="UP000187408"/>
    </source>
</evidence>
<evidence type="ECO:0000256" key="2">
    <source>
        <dbReference type="ARBA" id="ARBA00023004"/>
    </source>
</evidence>
<dbReference type="STRING" id="1914305.BLW93_05865"/>
<keyword evidence="1" id="KW-0479">Metal-binding</keyword>
<organism evidence="5 6">
    <name type="scientific">Desulfurobacterium indicum</name>
    <dbReference type="NCBI Taxonomy" id="1914305"/>
    <lineage>
        <taxon>Bacteria</taxon>
        <taxon>Pseudomonadati</taxon>
        <taxon>Aquificota</taxon>
        <taxon>Aquificia</taxon>
        <taxon>Desulfurobacteriales</taxon>
        <taxon>Desulfurobacteriaceae</taxon>
        <taxon>Desulfurobacterium</taxon>
    </lineage>
</organism>
<dbReference type="SUPFAM" id="SSF54862">
    <property type="entry name" value="4Fe-4S ferredoxins"/>
    <property type="match status" value="1"/>
</dbReference>
<dbReference type="EMBL" id="MOEN01000020">
    <property type="protein sequence ID" value="OMH40334.1"/>
    <property type="molecule type" value="Genomic_DNA"/>
</dbReference>
<evidence type="ECO:0000256" key="3">
    <source>
        <dbReference type="ARBA" id="ARBA00023014"/>
    </source>
</evidence>
<dbReference type="InterPro" id="IPR017896">
    <property type="entry name" value="4Fe4S_Fe-S-bd"/>
</dbReference>
<dbReference type="RefSeq" id="WP_076713174.1">
    <property type="nucleotide sequence ID" value="NZ_MOEN01000020.1"/>
</dbReference>
<sequence>MEGVFTIEELQQKLPDYGKVEAVTCATFAVVSAVSLIFEFPFAEAGKFKKAIKITIEGEETLVGPAPNETLGIADGIASRPIFIEKLLEGEKVKSVVTGEKIDGTKEIIERELTLKDFSYAKLLFTRVCVKNYMGFISEKPVKTIFSADTLNPGEFTFSGCGTLNPLEHFKIHEGEKIFIAGTTGIVTGNGTRSTPQKPNLSVICDLKKVNRNYFGLFKTGGGVEYYVGLGIKKPIDNYQTYVNLLNKRQKNIPLPVANVIGRKVISTITYEDVWKFDESFKFIKETCRNCYQCMVEETCPANAFSKSEGFLPNCMFCGKCISTCPFNSIKGNMGTVIVNGINYKISFRQSSIKRAREIAEKLKNGYYFDKIVKV</sequence>
<dbReference type="GO" id="GO:0046872">
    <property type="term" value="F:metal ion binding"/>
    <property type="evidence" value="ECO:0007669"/>
    <property type="project" value="UniProtKB-KW"/>
</dbReference>
<dbReference type="OrthoDB" id="10334at2"/>
<dbReference type="PROSITE" id="PS00198">
    <property type="entry name" value="4FE4S_FER_1"/>
    <property type="match status" value="1"/>
</dbReference>
<keyword evidence="2" id="KW-0408">Iron</keyword>
<dbReference type="GO" id="GO:0051536">
    <property type="term" value="F:iron-sulfur cluster binding"/>
    <property type="evidence" value="ECO:0007669"/>
    <property type="project" value="UniProtKB-KW"/>
</dbReference>
<keyword evidence="3" id="KW-0411">Iron-sulfur</keyword>
<name>A0A1R1MKV7_9BACT</name>
<dbReference type="Proteomes" id="UP000187408">
    <property type="component" value="Unassembled WGS sequence"/>
</dbReference>
<dbReference type="PROSITE" id="PS51379">
    <property type="entry name" value="4FE4S_FER_2"/>
    <property type="match status" value="1"/>
</dbReference>
<comment type="caution">
    <text evidence="5">The sequence shown here is derived from an EMBL/GenBank/DDBJ whole genome shotgun (WGS) entry which is preliminary data.</text>
</comment>
<proteinExistence type="predicted"/>
<gene>
    <name evidence="5" type="ORF">BLW93_05865</name>
</gene>